<dbReference type="EC" id="3.3.1.1" evidence="7"/>
<dbReference type="Pfam" id="PF00670">
    <property type="entry name" value="AdoHcyase_NAD"/>
    <property type="match status" value="1"/>
</dbReference>
<dbReference type="Proteomes" id="UP000502677">
    <property type="component" value="Chromosome"/>
</dbReference>
<feature type="compositionally biased region" description="Basic residues" evidence="5">
    <location>
        <begin position="64"/>
        <end position="74"/>
    </location>
</feature>
<dbReference type="InterPro" id="IPR000043">
    <property type="entry name" value="Adenosylhomocysteinase-like"/>
</dbReference>
<accession>A0A6G7XCG3</accession>
<feature type="domain" description="S-adenosyl-L-homocysteine hydrolase NAD binding" evidence="6">
    <location>
        <begin position="416"/>
        <end position="588"/>
    </location>
</feature>
<dbReference type="InterPro" id="IPR042172">
    <property type="entry name" value="Adenosylhomocyst_ase-like_sf"/>
</dbReference>
<dbReference type="GO" id="GO:0006730">
    <property type="term" value="P:one-carbon metabolic process"/>
    <property type="evidence" value="ECO:0007669"/>
    <property type="project" value="UniProtKB-KW"/>
</dbReference>
<gene>
    <name evidence="7" type="ORF">G7068_02990</name>
</gene>
<evidence type="ECO:0000256" key="1">
    <source>
        <dbReference type="ARBA" id="ARBA00001911"/>
    </source>
</evidence>
<organism evidence="7 8">
    <name type="scientific">Leucobacter viscericola</name>
    <dbReference type="NCBI Taxonomy" id="2714935"/>
    <lineage>
        <taxon>Bacteria</taxon>
        <taxon>Bacillati</taxon>
        <taxon>Actinomycetota</taxon>
        <taxon>Actinomycetes</taxon>
        <taxon>Micrococcales</taxon>
        <taxon>Microbacteriaceae</taxon>
        <taxon>Leucobacter</taxon>
    </lineage>
</organism>
<evidence type="ECO:0000256" key="5">
    <source>
        <dbReference type="SAM" id="MobiDB-lite"/>
    </source>
</evidence>
<evidence type="ECO:0000256" key="3">
    <source>
        <dbReference type="ARBA" id="ARBA00022563"/>
    </source>
</evidence>
<feature type="region of interest" description="Disordered" evidence="5">
    <location>
        <begin position="63"/>
        <end position="134"/>
    </location>
</feature>
<dbReference type="GO" id="GO:0004013">
    <property type="term" value="F:adenosylhomocysteinase activity"/>
    <property type="evidence" value="ECO:0007669"/>
    <property type="project" value="TreeGrafter"/>
</dbReference>
<keyword evidence="3" id="KW-0554">One-carbon metabolism</keyword>
<sequence length="664" mass="70681">MNLTGSDLLLAGVAQTPRRLRLRCRVLPRRAQRLPSSLPRRIKPGLKRQRPTLPRSETHCWLTKSRHSRLRNSPRRTPLSIPGRTEKTLVSRQQKPAHRWGFPPILNSPARSGPNNKSRKKTPSQRRTPVTEPHEVSALKIERAVRAAARAGNRLLSGGRARVRLADPAQQRECEIVLARMGARLTDDAAVAEFEFVDELDAEGKLHDGARVLPPVTVALSGEVRSFRGESAERRINWAAQGMPVTAYLATLLGELQKQRGETLAPPRIAVSLVLEPKTAALTFALADAGCEVALFSAVSETDPEVARAVADDGRVAVFAPISSGDAQADAREQARIDAEHAAAVLDWGADYLIDDGSHLIRLAHTERAEALLRLRGAAEETTSGVRPLLEMVDEGSLRIPVIAVNNARTKMDFDNLIGTGQSCVFAIADALEAHAVATGSPYGAISGARWVVIGYGPVGVGVARFAAALGAHVTVVERDPVRALSALHDGFEAGSTEQALPTADVVVSATGVWHTVTAAGFELLRAGAVVAVAGGIDDELAIDDLAAAGWRVEARSEHSAEWISPGADRGVIVLAGGGGVNYSASEGNPIEVMDLSFATQLAALIRLMGEDLAPGVHPILTADEDLVARTALTFRGGSADPAPTSARPGGAAQPWQVHRYRAI</sequence>
<dbReference type="PANTHER" id="PTHR23420:SF0">
    <property type="entry name" value="ADENOSYLHOMOCYSTEINASE"/>
    <property type="match status" value="1"/>
</dbReference>
<dbReference type="GO" id="GO:0033353">
    <property type="term" value="P:S-adenosylmethionine cycle"/>
    <property type="evidence" value="ECO:0007669"/>
    <property type="project" value="TreeGrafter"/>
</dbReference>
<dbReference type="InterPro" id="IPR015878">
    <property type="entry name" value="Ado_hCys_hydrolase_NAD-bd"/>
</dbReference>
<dbReference type="GO" id="GO:0005829">
    <property type="term" value="C:cytosol"/>
    <property type="evidence" value="ECO:0007669"/>
    <property type="project" value="TreeGrafter"/>
</dbReference>
<reference evidence="7 8" key="1">
    <citation type="submission" date="2020-03" db="EMBL/GenBank/DDBJ databases">
        <title>Leucobacter sp. nov., isolated from beetles.</title>
        <authorList>
            <person name="Hyun D.-W."/>
            <person name="Bae J.-W."/>
        </authorList>
    </citation>
    <scope>NUCLEOTIDE SEQUENCE [LARGE SCALE GENOMIC DNA]</scope>
    <source>
        <strain evidence="7 8">HDW9C</strain>
    </source>
</reference>
<dbReference type="SMART" id="SM00996">
    <property type="entry name" value="AdoHcyase"/>
    <property type="match status" value="1"/>
</dbReference>
<dbReference type="InterPro" id="IPR036291">
    <property type="entry name" value="NAD(P)-bd_dom_sf"/>
</dbReference>
<dbReference type="EMBL" id="CP049863">
    <property type="protein sequence ID" value="QIK62284.1"/>
    <property type="molecule type" value="Genomic_DNA"/>
</dbReference>
<proteinExistence type="inferred from homology"/>
<dbReference type="KEGG" id="lvi:G7068_02990"/>
<evidence type="ECO:0000259" key="6">
    <source>
        <dbReference type="SMART" id="SM00997"/>
    </source>
</evidence>
<evidence type="ECO:0000313" key="7">
    <source>
        <dbReference type="EMBL" id="QIK62284.1"/>
    </source>
</evidence>
<dbReference type="Pfam" id="PF05221">
    <property type="entry name" value="AdoHcyase"/>
    <property type="match status" value="1"/>
</dbReference>
<dbReference type="PANTHER" id="PTHR23420">
    <property type="entry name" value="ADENOSYLHOMOCYSTEINASE"/>
    <property type="match status" value="1"/>
</dbReference>
<keyword evidence="4" id="KW-0520">NAD</keyword>
<evidence type="ECO:0000256" key="4">
    <source>
        <dbReference type="ARBA" id="ARBA00023027"/>
    </source>
</evidence>
<dbReference type="SUPFAM" id="SSF51735">
    <property type="entry name" value="NAD(P)-binding Rossmann-fold domains"/>
    <property type="match status" value="1"/>
</dbReference>
<dbReference type="NCBIfam" id="NF004005">
    <property type="entry name" value="PRK05476.2-3"/>
    <property type="match status" value="1"/>
</dbReference>
<comment type="cofactor">
    <cofactor evidence="1">
        <name>NAD(+)</name>
        <dbReference type="ChEBI" id="CHEBI:57540"/>
    </cofactor>
</comment>
<dbReference type="Gene3D" id="3.40.50.1480">
    <property type="entry name" value="Adenosylhomocysteinase-like"/>
    <property type="match status" value="1"/>
</dbReference>
<dbReference type="SMART" id="SM00997">
    <property type="entry name" value="AdoHcyase_NAD"/>
    <property type="match status" value="1"/>
</dbReference>
<keyword evidence="8" id="KW-1185">Reference proteome</keyword>
<evidence type="ECO:0000256" key="2">
    <source>
        <dbReference type="ARBA" id="ARBA00007122"/>
    </source>
</evidence>
<dbReference type="SUPFAM" id="SSF52283">
    <property type="entry name" value="Formate/glycerate dehydrogenase catalytic domain-like"/>
    <property type="match status" value="1"/>
</dbReference>
<comment type="similarity">
    <text evidence="2">Belongs to the adenosylhomocysteinase family.</text>
</comment>
<keyword evidence="7" id="KW-0378">Hydrolase</keyword>
<protein>
    <submittedName>
        <fullName evidence="7">Adenosylhomocysteinase</fullName>
        <ecNumber evidence="7">3.3.1.1</ecNumber>
    </submittedName>
</protein>
<name>A0A6G7XCG3_9MICO</name>
<evidence type="ECO:0000313" key="8">
    <source>
        <dbReference type="Proteomes" id="UP000502677"/>
    </source>
</evidence>
<dbReference type="Gene3D" id="3.40.50.720">
    <property type="entry name" value="NAD(P)-binding Rossmann-like Domain"/>
    <property type="match status" value="1"/>
</dbReference>
<dbReference type="AlphaFoldDB" id="A0A6G7XCG3"/>